<dbReference type="PANTHER" id="PTHR47027:SF24">
    <property type="entry name" value="RIBONUCLEASE H"/>
    <property type="match status" value="1"/>
</dbReference>
<comment type="caution">
    <text evidence="1">The sequence shown here is derived from an EMBL/GenBank/DDBJ whole genome shotgun (WGS) entry which is preliminary data.</text>
</comment>
<gene>
    <name evidence="1" type="ORF">QYM36_018582</name>
</gene>
<evidence type="ECO:0000313" key="1">
    <source>
        <dbReference type="EMBL" id="KAK2702824.1"/>
    </source>
</evidence>
<keyword evidence="2" id="KW-1185">Reference proteome</keyword>
<name>A0AA88KUF9_ARTSF</name>
<proteinExistence type="predicted"/>
<dbReference type="Proteomes" id="UP001187531">
    <property type="component" value="Unassembled WGS sequence"/>
</dbReference>
<evidence type="ECO:0008006" key="3">
    <source>
        <dbReference type="Google" id="ProtNLM"/>
    </source>
</evidence>
<reference evidence="1" key="1">
    <citation type="submission" date="2023-07" db="EMBL/GenBank/DDBJ databases">
        <title>Chromosome-level genome assembly of Artemia franciscana.</title>
        <authorList>
            <person name="Jo E."/>
        </authorList>
    </citation>
    <scope>NUCLEOTIDE SEQUENCE</scope>
    <source>
        <tissue evidence="1">Whole body</tissue>
    </source>
</reference>
<dbReference type="AlphaFoldDB" id="A0AA88KUF9"/>
<evidence type="ECO:0000313" key="2">
    <source>
        <dbReference type="Proteomes" id="UP001187531"/>
    </source>
</evidence>
<organism evidence="1 2">
    <name type="scientific">Artemia franciscana</name>
    <name type="common">Brine shrimp</name>
    <name type="synonym">Artemia sanfranciscana</name>
    <dbReference type="NCBI Taxonomy" id="6661"/>
    <lineage>
        <taxon>Eukaryota</taxon>
        <taxon>Metazoa</taxon>
        <taxon>Ecdysozoa</taxon>
        <taxon>Arthropoda</taxon>
        <taxon>Crustacea</taxon>
        <taxon>Branchiopoda</taxon>
        <taxon>Anostraca</taxon>
        <taxon>Artemiidae</taxon>
        <taxon>Artemia</taxon>
    </lineage>
</organism>
<dbReference type="PANTHER" id="PTHR47027">
    <property type="entry name" value="REVERSE TRANSCRIPTASE DOMAIN-CONTAINING PROTEIN"/>
    <property type="match status" value="1"/>
</dbReference>
<accession>A0AA88KUF9</accession>
<dbReference type="EMBL" id="JAVRJZ010000161">
    <property type="protein sequence ID" value="KAK2702824.1"/>
    <property type="molecule type" value="Genomic_DNA"/>
</dbReference>
<protein>
    <recommendedName>
        <fullName evidence="3">Reverse transcriptase domain-containing protein</fullName>
    </recommendedName>
</protein>
<feature type="non-terminal residue" evidence="1">
    <location>
        <position position="96"/>
    </location>
</feature>
<sequence length="96" mass="11087">MHRESGEIGRSTVEQIFTMRQLIEKTREFQQKAYVAFVDFKAAFDSIDRQSLWLILKTTGLPVKYCNLFERLHEGAESCVQVNGRRSSSFKINIGV</sequence>